<gene>
    <name evidence="3" type="ORF">CDCA_CDCA04G1399</name>
</gene>
<dbReference type="InterPro" id="IPR007244">
    <property type="entry name" value="Naa35_N"/>
</dbReference>
<evidence type="ECO:0000313" key="4">
    <source>
        <dbReference type="Proteomes" id="UP001301350"/>
    </source>
</evidence>
<dbReference type="PANTHER" id="PTHR21373:SF0">
    <property type="entry name" value="N-ALPHA-ACETYLTRANSFERASE 35, NATC AUXILIARY SUBUNIT"/>
    <property type="match status" value="1"/>
</dbReference>
<protein>
    <recommendedName>
        <fullName evidence="2">NAA35-like TPR repeats domain-containing protein</fullName>
    </recommendedName>
</protein>
<feature type="domain" description="NAA35-like TPR repeats" evidence="2">
    <location>
        <begin position="396"/>
        <end position="529"/>
    </location>
</feature>
<name>A0AAV9IT07_CYACA</name>
<dbReference type="EMBL" id="JANCYW010000004">
    <property type="protein sequence ID" value="KAK4535374.1"/>
    <property type="molecule type" value="Genomic_DNA"/>
</dbReference>
<evidence type="ECO:0000259" key="2">
    <source>
        <dbReference type="Pfam" id="PF25789"/>
    </source>
</evidence>
<evidence type="ECO:0000313" key="3">
    <source>
        <dbReference type="EMBL" id="KAK4535374.1"/>
    </source>
</evidence>
<evidence type="ECO:0000256" key="1">
    <source>
        <dbReference type="SAM" id="MobiDB-lite"/>
    </source>
</evidence>
<comment type="caution">
    <text evidence="3">The sequence shown here is derived from an EMBL/GenBank/DDBJ whole genome shotgun (WGS) entry which is preliminary data.</text>
</comment>
<dbReference type="Proteomes" id="UP001301350">
    <property type="component" value="Unassembled WGS sequence"/>
</dbReference>
<dbReference type="Pfam" id="PF25789">
    <property type="entry name" value="TPR_NAA35"/>
    <property type="match status" value="1"/>
</dbReference>
<dbReference type="PANTHER" id="PTHR21373">
    <property type="entry name" value="GLUCOSE REPRESSIBLE PROTEIN MAK10"/>
    <property type="match status" value="1"/>
</dbReference>
<organism evidence="3 4">
    <name type="scientific">Cyanidium caldarium</name>
    <name type="common">Red alga</name>
    <dbReference type="NCBI Taxonomy" id="2771"/>
    <lineage>
        <taxon>Eukaryota</taxon>
        <taxon>Rhodophyta</taxon>
        <taxon>Bangiophyceae</taxon>
        <taxon>Cyanidiales</taxon>
        <taxon>Cyanidiaceae</taxon>
        <taxon>Cyanidium</taxon>
    </lineage>
</organism>
<reference evidence="3 4" key="1">
    <citation type="submission" date="2022-07" db="EMBL/GenBank/DDBJ databases">
        <title>Genome-wide signatures of adaptation to extreme environments.</title>
        <authorList>
            <person name="Cho C.H."/>
            <person name="Yoon H.S."/>
        </authorList>
    </citation>
    <scope>NUCLEOTIDE SEQUENCE [LARGE SCALE GENOMIC DNA]</scope>
    <source>
        <strain evidence="3 4">DBV 063 E5</strain>
    </source>
</reference>
<proteinExistence type="predicted"/>
<accession>A0AAV9IT07</accession>
<dbReference type="GO" id="GO:0031417">
    <property type="term" value="C:NatC complex"/>
    <property type="evidence" value="ECO:0007669"/>
    <property type="project" value="InterPro"/>
</dbReference>
<feature type="region of interest" description="Disordered" evidence="1">
    <location>
        <begin position="1"/>
        <end position="21"/>
    </location>
</feature>
<dbReference type="InterPro" id="IPR057982">
    <property type="entry name" value="TPR_NAA35"/>
</dbReference>
<dbReference type="AlphaFoldDB" id="A0AAV9IT07"/>
<keyword evidence="4" id="KW-1185">Reference proteome</keyword>
<sequence length="675" mass="76204">MSSRERVASTSASSPRPAEDEWEDITDRFRAAVQQLPAAEVVYDAGNFSWSRCMTAAELTELDEQSVQRAGRCYDACVRGGLVPDTVSELYAPHLILSAAAGGSASGELTYQRGARAGTALPIVEGIFTLLMSWLDGRRGLAESLLPSLHLHKYLLRQESLGTALMRYVVRTCLACVRTVQRVVAEAGVYFEEDIALRSSGLRLEECRLDDEWDGVGGTSAENGNADLTAAFTQAMEEVSRECAEDEADEEHRRILETLRAMLQTWRYLYLLLRGSHPTAVWRGHAQNLQRHLQYSVEHLHLSRRPLALPSVGFDSGVVRHRMPATPPRSIQLMTASEAQVYALQIAEQMIAVSEALQWLASWWQLPSPPPPETSAADWLGRILTVLDACAMLSNRTRPQILARSVLCIALETAMPENDMTLAGVEVLNAQTNGEDSKAPDVQSVCRELQNVAATAVRVMCMNRGRQRRRLVRVIQRLHVVRCRVVSANAERRSLLLALCDALAAQCLCRHIRLGFELELYHEAELDYVLAQEVFGRRLLIKALEHSVNGRERWRGLHLLQLLRFQRSSAAMAMRLAGKAELAVVVALKPRRRPVDERLAHWQRFGFVPEGWRLSYEAFLEKRKRLREVDGEVLRRRMSEQEERVREMMADDALKAVREWVAYREELEEIEREVG</sequence>